<dbReference type="GO" id="GO:0006744">
    <property type="term" value="P:ubiquinone biosynthetic process"/>
    <property type="evidence" value="ECO:0007669"/>
    <property type="project" value="UniProtKB-UniRule"/>
</dbReference>
<dbReference type="InterPro" id="IPR028978">
    <property type="entry name" value="Chorismate_lyase_/UTRA_dom_sf"/>
</dbReference>
<name>A0AAQ1JQA4_9GAMM</name>
<sequence length="191" mass="21179">MVPFTHYFHAACASPMPDMLPDWYPAKRHPAPPDAPLFDWLCHEGSLTLRLTEAGDRDFRVELLKQAPEPAHDDEAAALGLPPGTLVWTREVLLHTAGAPRVYARSVAPTSALGNAAVELDSLGTTSLGHLLFRNPQIRRGPIEISRYPADRLPDSWRSEGLWARRSHFSDGKLQLLVCEVFLQGWPLAST</sequence>
<feature type="binding site" evidence="4">
    <location>
        <position position="180"/>
    </location>
    <ligand>
        <name>substrate</name>
    </ligand>
</feature>
<keyword evidence="1 4" id="KW-0963">Cytoplasm</keyword>
<protein>
    <recommendedName>
        <fullName evidence="4">Probable chorismate pyruvate-lyase</fullName>
        <shortName evidence="4">CL</shortName>
        <shortName evidence="4">CPL</shortName>
        <ecNumber evidence="4">4.1.3.40</ecNumber>
    </recommendedName>
</protein>
<dbReference type="GO" id="GO:0005829">
    <property type="term" value="C:cytosol"/>
    <property type="evidence" value="ECO:0007669"/>
    <property type="project" value="TreeGrafter"/>
</dbReference>
<dbReference type="GO" id="GO:0008813">
    <property type="term" value="F:chorismate lyase activity"/>
    <property type="evidence" value="ECO:0007669"/>
    <property type="project" value="UniProtKB-UniRule"/>
</dbReference>
<evidence type="ECO:0000256" key="1">
    <source>
        <dbReference type="ARBA" id="ARBA00022490"/>
    </source>
</evidence>
<comment type="caution">
    <text evidence="4">Lacks conserved residue(s) required for the propagation of feature annotation.</text>
</comment>
<dbReference type="Pfam" id="PF04345">
    <property type="entry name" value="Chor_lyase"/>
    <property type="match status" value="1"/>
</dbReference>
<evidence type="ECO:0000256" key="4">
    <source>
        <dbReference type="HAMAP-Rule" id="MF_01632"/>
    </source>
</evidence>
<keyword evidence="4" id="KW-0670">Pyruvate</keyword>
<evidence type="ECO:0000313" key="6">
    <source>
        <dbReference type="Proteomes" id="UP000243518"/>
    </source>
</evidence>
<comment type="caution">
    <text evidence="5">The sequence shown here is derived from an EMBL/GenBank/DDBJ whole genome shotgun (WGS) entry which is preliminary data.</text>
</comment>
<keyword evidence="6" id="KW-1185">Reference proteome</keyword>
<dbReference type="PANTHER" id="PTHR38683:SF1">
    <property type="entry name" value="CHORISMATE PYRUVATE-LYASE"/>
    <property type="match status" value="1"/>
</dbReference>
<dbReference type="SUPFAM" id="SSF64288">
    <property type="entry name" value="Chorismate lyase-like"/>
    <property type="match status" value="1"/>
</dbReference>
<comment type="function">
    <text evidence="4">Removes the pyruvyl group from chorismate, with concomitant aromatization of the ring, to provide 4-hydroxybenzoate (4HB) for the ubiquinone pathway.</text>
</comment>
<feature type="binding site" evidence="4">
    <location>
        <position position="128"/>
    </location>
    <ligand>
        <name>substrate</name>
    </ligand>
</feature>
<feature type="binding site" evidence="4">
    <location>
        <position position="90"/>
    </location>
    <ligand>
        <name>substrate</name>
    </ligand>
</feature>
<dbReference type="InterPro" id="IPR007440">
    <property type="entry name" value="Chorismate--pyruvate_lyase"/>
</dbReference>
<dbReference type="AlphaFoldDB" id="A0AAQ1JQA4"/>
<comment type="subcellular location">
    <subcellularLocation>
        <location evidence="4">Cytoplasm</location>
    </subcellularLocation>
</comment>
<dbReference type="EMBL" id="FNVE01000006">
    <property type="protein sequence ID" value="SEG41283.1"/>
    <property type="molecule type" value="Genomic_DNA"/>
</dbReference>
<keyword evidence="3 4" id="KW-0456">Lyase</keyword>
<dbReference type="Gene3D" id="3.40.1410.10">
    <property type="entry name" value="Chorismate lyase-like"/>
    <property type="match status" value="1"/>
</dbReference>
<reference evidence="5 6" key="1">
    <citation type="submission" date="2016-10" db="EMBL/GenBank/DDBJ databases">
        <authorList>
            <person name="Varghese N."/>
            <person name="Submissions S."/>
        </authorList>
    </citation>
    <scope>NUCLEOTIDE SEQUENCE [LARGE SCALE GENOMIC DNA]</scope>
    <source>
        <strain evidence="5 6">CECT 8317</strain>
    </source>
</reference>
<evidence type="ECO:0000256" key="2">
    <source>
        <dbReference type="ARBA" id="ARBA00022688"/>
    </source>
</evidence>
<evidence type="ECO:0000313" key="5">
    <source>
        <dbReference type="EMBL" id="SEG41283.1"/>
    </source>
</evidence>
<comment type="pathway">
    <text evidence="4">Cofactor biosynthesis; ubiquinone biosynthesis.</text>
</comment>
<dbReference type="RefSeq" id="WP_235821149.1">
    <property type="nucleotide sequence ID" value="NZ_NBYK01000006.1"/>
</dbReference>
<dbReference type="PANTHER" id="PTHR38683">
    <property type="entry name" value="CHORISMATE PYRUVATE-LYASE"/>
    <property type="match status" value="1"/>
</dbReference>
<dbReference type="Proteomes" id="UP000243518">
    <property type="component" value="Unassembled WGS sequence"/>
</dbReference>
<accession>A0AAQ1JQA4</accession>
<proteinExistence type="inferred from homology"/>
<dbReference type="GO" id="GO:0042866">
    <property type="term" value="P:pyruvate biosynthetic process"/>
    <property type="evidence" value="ECO:0007669"/>
    <property type="project" value="UniProtKB-UniRule"/>
</dbReference>
<gene>
    <name evidence="4" type="primary">ubiC</name>
    <name evidence="5" type="ORF">SAMN05216586_106135</name>
</gene>
<keyword evidence="2 4" id="KW-0831">Ubiquinone biosynthesis</keyword>
<dbReference type="EC" id="4.1.3.40" evidence="4"/>
<organism evidence="5 6">
    <name type="scientific">Halopseudomonas aestusnigri</name>
    <dbReference type="NCBI Taxonomy" id="857252"/>
    <lineage>
        <taxon>Bacteria</taxon>
        <taxon>Pseudomonadati</taxon>
        <taxon>Pseudomonadota</taxon>
        <taxon>Gammaproteobacteria</taxon>
        <taxon>Pseudomonadales</taxon>
        <taxon>Pseudomonadaceae</taxon>
        <taxon>Halopseudomonas</taxon>
    </lineage>
</organism>
<dbReference type="HAMAP" id="MF_01632">
    <property type="entry name" value="UbiC"/>
    <property type="match status" value="1"/>
</dbReference>
<evidence type="ECO:0000256" key="3">
    <source>
        <dbReference type="ARBA" id="ARBA00023239"/>
    </source>
</evidence>
<comment type="similarity">
    <text evidence="4">Belongs to the UbiC family.</text>
</comment>
<comment type="catalytic activity">
    <reaction evidence="4">
        <text>chorismate = 4-hydroxybenzoate + pyruvate</text>
        <dbReference type="Rhea" id="RHEA:16505"/>
        <dbReference type="ChEBI" id="CHEBI:15361"/>
        <dbReference type="ChEBI" id="CHEBI:17879"/>
        <dbReference type="ChEBI" id="CHEBI:29748"/>
        <dbReference type="EC" id="4.1.3.40"/>
    </reaction>
</comment>